<evidence type="ECO:0000259" key="5">
    <source>
        <dbReference type="SMART" id="SM01072"/>
    </source>
</evidence>
<name>A0ABY6HYW3_9ARCH</name>
<reference evidence="7" key="1">
    <citation type="submission" date="2022-09" db="EMBL/GenBank/DDBJ databases">
        <title>Actin cytoskeleton and complex cell architecture in an #Asgard archaeon.</title>
        <authorList>
            <person name="Ponce Toledo R.I."/>
            <person name="Schleper C."/>
            <person name="Rodrigues Oliveira T."/>
            <person name="Wollweber F."/>
            <person name="Xu J."/>
            <person name="Rittmann S."/>
            <person name="Klingl A."/>
            <person name="Pilhofer M."/>
        </authorList>
    </citation>
    <scope>NUCLEOTIDE SEQUENCE</scope>
    <source>
        <strain evidence="7">B-35</strain>
    </source>
</reference>
<evidence type="ECO:0000313" key="8">
    <source>
        <dbReference type="Proteomes" id="UP001208689"/>
    </source>
</evidence>
<dbReference type="Pfam" id="PF02933">
    <property type="entry name" value="CDC48_2"/>
    <property type="match status" value="1"/>
</dbReference>
<dbReference type="PANTHER" id="PTHR23077:SF171">
    <property type="entry name" value="NUCLEAR VALOSIN-CONTAINING PROTEIN-LIKE"/>
    <property type="match status" value="1"/>
</dbReference>
<dbReference type="Gene3D" id="1.10.8.60">
    <property type="match status" value="2"/>
</dbReference>
<dbReference type="InterPro" id="IPR050168">
    <property type="entry name" value="AAA_ATPase_domain"/>
</dbReference>
<feature type="domain" description="CDC48 N-terminal subdomain" evidence="6">
    <location>
        <begin position="12"/>
        <end position="94"/>
    </location>
</feature>
<evidence type="ECO:0000259" key="6">
    <source>
        <dbReference type="SMART" id="SM01073"/>
    </source>
</evidence>
<sequence>MAPTDDNRIIKTLRVAEIAKASAGRFMCRMDTSVIKEMELKPGEIVEIIGKKNTAAILFPTSTSETEIILLDGLTRRNAGIGIGEYVKIRKCNYSIANKVVLSLIQSDLKLSSSIKQIKLNLLNKPVQAGDIINVSGSNLAKKEQGNGPYKELKEMMPFLKTPTVSIGEVRFAVVETKPKGIVQIQNSTAIEIREGFVATNSMGDITTYDDIGGLGEVIHRIREMVELPLKHPELFQRVNIDPPKGVLLHGPPGTGKTLMARAVSQEANATFITINGPEIMSKFYGASEERLRNIFKEAEEKAPSIIFIDEIDSIAPKRENVSGEVERRVVAQLLSLLDGLKGRGRIIVIGATNRVNSIDEALRRPGRFDREIELSVPDADGRKEILQIHTRGMPLATDVELKEYARLSHGFVGADLMAVAREAAMSSLRKILPKIDLDKPIPTEILDSLQITDDDFQNALRMVEPSAMREVLVEVPNVKWDDIGGLESVKQELKESIDWPLKYPHLYKKAGIRSVNGVLLYGPPGCGKTLLAKAVATESEINFLTVKGPEIFSKFVGESEKAVREIFRKARLSAPSIIYFDEIDAIAANRGGGMGASSGSNVGMQVVNQILVEMDGVEDRKGVVIVASTNRPDILDPALLRPGRFDRLVYVPAPEVEGRKKILDVHTKDMPLAENAKAKLDSIAENTMGYSGADLENVVREAGMQAIREKLEDFEMIDLAHLEYALKKIQASLTPDLIAKYNEISEKLSNQKIRAAAPFKEPGLFS</sequence>
<dbReference type="InterPro" id="IPR003338">
    <property type="entry name" value="CDC4_N-term_subdom"/>
</dbReference>
<feature type="domain" description="CDC48" evidence="5">
    <location>
        <begin position="110"/>
        <end position="200"/>
    </location>
</feature>
<dbReference type="NCBIfam" id="TIGR01243">
    <property type="entry name" value="CDC48"/>
    <property type="match status" value="1"/>
</dbReference>
<dbReference type="Proteomes" id="UP001208689">
    <property type="component" value="Chromosome"/>
</dbReference>
<comment type="similarity">
    <text evidence="1">Belongs to the AAA ATPase family. CDC48 subfamily.</text>
</comment>
<keyword evidence="3" id="KW-0067">ATP-binding</keyword>
<dbReference type="InterPro" id="IPR009010">
    <property type="entry name" value="Asp_de-COase-like_dom_sf"/>
</dbReference>
<dbReference type="SUPFAM" id="SSF52540">
    <property type="entry name" value="P-loop containing nucleoside triphosphate hydrolases"/>
    <property type="match status" value="2"/>
</dbReference>
<dbReference type="InterPro" id="IPR027417">
    <property type="entry name" value="P-loop_NTPase"/>
</dbReference>
<dbReference type="SUPFAM" id="SSF50692">
    <property type="entry name" value="ADC-like"/>
    <property type="match status" value="1"/>
</dbReference>
<dbReference type="PROSITE" id="PS00674">
    <property type="entry name" value="AAA"/>
    <property type="match status" value="1"/>
</dbReference>
<evidence type="ECO:0000259" key="4">
    <source>
        <dbReference type="SMART" id="SM00382"/>
    </source>
</evidence>
<feature type="domain" description="AAA+ ATPase" evidence="4">
    <location>
        <begin position="243"/>
        <end position="379"/>
    </location>
</feature>
<accession>A0ABY6HYW3</accession>
<organism evidence="7 8">
    <name type="scientific">Candidatus Lokiarchaeum ossiferum</name>
    <dbReference type="NCBI Taxonomy" id="2951803"/>
    <lineage>
        <taxon>Archaea</taxon>
        <taxon>Promethearchaeati</taxon>
        <taxon>Promethearchaeota</taxon>
        <taxon>Promethearchaeia</taxon>
        <taxon>Promethearchaeales</taxon>
        <taxon>Promethearchaeaceae</taxon>
        <taxon>Candidatus Lokiarchaeum</taxon>
    </lineage>
</organism>
<dbReference type="Pfam" id="PF17862">
    <property type="entry name" value="AAA_lid_3"/>
    <property type="match status" value="2"/>
</dbReference>
<evidence type="ECO:0000256" key="2">
    <source>
        <dbReference type="ARBA" id="ARBA00022741"/>
    </source>
</evidence>
<dbReference type="PANTHER" id="PTHR23077">
    <property type="entry name" value="AAA-FAMILY ATPASE"/>
    <property type="match status" value="1"/>
</dbReference>
<evidence type="ECO:0000313" key="7">
    <source>
        <dbReference type="EMBL" id="UYP48733.1"/>
    </source>
</evidence>
<dbReference type="InterPro" id="IPR005938">
    <property type="entry name" value="AAA_ATPase_CDC48"/>
</dbReference>
<dbReference type="InterPro" id="IPR003593">
    <property type="entry name" value="AAA+_ATPase"/>
</dbReference>
<proteinExistence type="inferred from homology"/>
<dbReference type="Gene3D" id="2.40.40.20">
    <property type="match status" value="1"/>
</dbReference>
<dbReference type="SMART" id="SM01073">
    <property type="entry name" value="CDC48_N"/>
    <property type="match status" value="1"/>
</dbReference>
<dbReference type="EMBL" id="CP104013">
    <property type="protein sequence ID" value="UYP48733.1"/>
    <property type="molecule type" value="Genomic_DNA"/>
</dbReference>
<dbReference type="SMART" id="SM00382">
    <property type="entry name" value="AAA"/>
    <property type="match status" value="2"/>
</dbReference>
<keyword evidence="8" id="KW-1185">Reference proteome</keyword>
<dbReference type="CDD" id="cd19511">
    <property type="entry name" value="RecA-like_CDC48_r2-like"/>
    <property type="match status" value="1"/>
</dbReference>
<dbReference type="Pfam" id="PF00004">
    <property type="entry name" value="AAA"/>
    <property type="match status" value="2"/>
</dbReference>
<dbReference type="SUPFAM" id="SSF54585">
    <property type="entry name" value="Cdc48 domain 2-like"/>
    <property type="match status" value="1"/>
</dbReference>
<evidence type="ECO:0000256" key="3">
    <source>
        <dbReference type="ARBA" id="ARBA00022840"/>
    </source>
</evidence>
<dbReference type="SMART" id="SM01072">
    <property type="entry name" value="CDC48_2"/>
    <property type="match status" value="1"/>
</dbReference>
<dbReference type="InterPro" id="IPR003960">
    <property type="entry name" value="ATPase_AAA_CS"/>
</dbReference>
<feature type="domain" description="AAA+ ATPase" evidence="4">
    <location>
        <begin position="515"/>
        <end position="656"/>
    </location>
</feature>
<dbReference type="InterPro" id="IPR004201">
    <property type="entry name" value="Cdc48_dom2"/>
</dbReference>
<keyword evidence="2" id="KW-0547">Nucleotide-binding</keyword>
<dbReference type="Gene3D" id="3.10.330.10">
    <property type="match status" value="1"/>
</dbReference>
<dbReference type="InterPro" id="IPR041569">
    <property type="entry name" value="AAA_lid_3"/>
</dbReference>
<dbReference type="Gene3D" id="3.40.50.300">
    <property type="entry name" value="P-loop containing nucleotide triphosphate hydrolases"/>
    <property type="match status" value="2"/>
</dbReference>
<protein>
    <submittedName>
        <fullName evidence="7">VCP-like ATPase</fullName>
    </submittedName>
</protein>
<dbReference type="InterPro" id="IPR029067">
    <property type="entry name" value="CDC48_domain_2-like_sf"/>
</dbReference>
<evidence type="ECO:0000256" key="1">
    <source>
        <dbReference type="ARBA" id="ARBA00009833"/>
    </source>
</evidence>
<dbReference type="Pfam" id="PF02359">
    <property type="entry name" value="CDC48_N"/>
    <property type="match status" value="1"/>
</dbReference>
<dbReference type="InterPro" id="IPR003959">
    <property type="entry name" value="ATPase_AAA_core"/>
</dbReference>
<gene>
    <name evidence="7" type="ORF">NEF87_005018</name>
</gene>